<dbReference type="InterPro" id="IPR050765">
    <property type="entry name" value="Riboflavin_Biosynth_HTPR"/>
</dbReference>
<dbReference type="Gene3D" id="3.40.430.10">
    <property type="entry name" value="Dihydrofolate Reductase, subunit A"/>
    <property type="match status" value="1"/>
</dbReference>
<dbReference type="Proteomes" id="UP000236655">
    <property type="component" value="Chromosome"/>
</dbReference>
<protein>
    <submittedName>
        <fullName evidence="2">Dihydrofolate reductase</fullName>
    </submittedName>
</protein>
<dbReference type="InterPro" id="IPR002734">
    <property type="entry name" value="RibDG_C"/>
</dbReference>
<gene>
    <name evidence="2" type="ORF">CUN60_06730</name>
</gene>
<accession>A0A2I7N6C1</accession>
<dbReference type="OrthoDB" id="2313602at2"/>
<dbReference type="GO" id="GO:0008703">
    <property type="term" value="F:5-amino-6-(5-phosphoribosylamino)uracil reductase activity"/>
    <property type="evidence" value="ECO:0007669"/>
    <property type="project" value="InterPro"/>
</dbReference>
<sequence length="176" mass="19946">MRGKLRLFFACSIDGYIAKRNGDVEWLGQFSLPGENYGYDEFLSDIDVILLGRKSYEKVLTFPEFPYNKPCYVITLQKNLPSDSRVIFTSELTKTVIEILAEGKNIYADGGAVLISELIKQNLVDEMTITTLPIILGNGIRCFKMGIGESIYSLQKIEHFPSGLIQVKYIKNFKEN</sequence>
<evidence type="ECO:0000313" key="2">
    <source>
        <dbReference type="EMBL" id="AUR52006.1"/>
    </source>
</evidence>
<dbReference type="AlphaFoldDB" id="A0A2I7N6C1"/>
<dbReference type="EMBL" id="CP024847">
    <property type="protein sequence ID" value="AUR52006.1"/>
    <property type="molecule type" value="Genomic_DNA"/>
</dbReference>
<name>A0A2I7N6C1_9NEIS</name>
<evidence type="ECO:0000313" key="3">
    <source>
        <dbReference type="Proteomes" id="UP000236655"/>
    </source>
</evidence>
<organism evidence="2 3">
    <name type="scientific">Aquella oligotrophica</name>
    <dbReference type="NCBI Taxonomy" id="2067065"/>
    <lineage>
        <taxon>Bacteria</taxon>
        <taxon>Pseudomonadati</taxon>
        <taxon>Pseudomonadota</taxon>
        <taxon>Betaproteobacteria</taxon>
        <taxon>Neisseriales</taxon>
        <taxon>Neisseriaceae</taxon>
        <taxon>Aquella</taxon>
    </lineage>
</organism>
<dbReference type="PANTHER" id="PTHR38011">
    <property type="entry name" value="DIHYDROFOLATE REDUCTASE FAMILY PROTEIN (AFU_ORTHOLOGUE AFUA_8G06820)"/>
    <property type="match status" value="1"/>
</dbReference>
<dbReference type="InterPro" id="IPR024072">
    <property type="entry name" value="DHFR-like_dom_sf"/>
</dbReference>
<dbReference type="SUPFAM" id="SSF53597">
    <property type="entry name" value="Dihydrofolate reductase-like"/>
    <property type="match status" value="1"/>
</dbReference>
<dbReference type="KEGG" id="nba:CUN60_06730"/>
<dbReference type="RefSeq" id="WP_102951302.1">
    <property type="nucleotide sequence ID" value="NZ_CP024847.1"/>
</dbReference>
<feature type="domain" description="Bacterial bifunctional deaminase-reductase C-terminal" evidence="1">
    <location>
        <begin position="4"/>
        <end position="146"/>
    </location>
</feature>
<dbReference type="PANTHER" id="PTHR38011:SF11">
    <property type="entry name" value="2,5-DIAMINO-6-RIBOSYLAMINO-4(3H)-PYRIMIDINONE 5'-PHOSPHATE REDUCTASE"/>
    <property type="match status" value="1"/>
</dbReference>
<proteinExistence type="predicted"/>
<reference evidence="3" key="1">
    <citation type="submission" date="2017-11" db="EMBL/GenBank/DDBJ databases">
        <authorList>
            <person name="Chan K.G."/>
            <person name="Lee L.S."/>
        </authorList>
    </citation>
    <scope>NUCLEOTIDE SEQUENCE [LARGE SCALE GENOMIC DNA]</scope>
    <source>
        <strain evidence="3">DSM 100970</strain>
    </source>
</reference>
<keyword evidence="3" id="KW-1185">Reference proteome</keyword>
<evidence type="ECO:0000259" key="1">
    <source>
        <dbReference type="Pfam" id="PF01872"/>
    </source>
</evidence>
<dbReference type="GO" id="GO:0009231">
    <property type="term" value="P:riboflavin biosynthetic process"/>
    <property type="evidence" value="ECO:0007669"/>
    <property type="project" value="InterPro"/>
</dbReference>
<dbReference type="Pfam" id="PF01872">
    <property type="entry name" value="RibD_C"/>
    <property type="match status" value="1"/>
</dbReference>